<comment type="similarity">
    <text evidence="1">Belongs to the 'phage' integrase family.</text>
</comment>
<dbReference type="Gene3D" id="1.10.443.10">
    <property type="entry name" value="Intergrase catalytic core"/>
    <property type="match status" value="1"/>
</dbReference>
<reference evidence="7 8" key="1">
    <citation type="submission" date="2020-10" db="EMBL/GenBank/DDBJ databases">
        <title>Phylogeny of dyella-like bacteria.</title>
        <authorList>
            <person name="Fu J."/>
        </authorList>
    </citation>
    <scope>NUCLEOTIDE SEQUENCE [LARGE SCALE GENOMIC DNA]</scope>
    <source>
        <strain evidence="7 8">DHOB09</strain>
    </source>
</reference>
<evidence type="ECO:0000256" key="2">
    <source>
        <dbReference type="ARBA" id="ARBA00022908"/>
    </source>
</evidence>
<dbReference type="EMBL" id="CP064030">
    <property type="protein sequence ID" value="QRN52382.1"/>
    <property type="molecule type" value="Genomic_DNA"/>
</dbReference>
<dbReference type="Pfam" id="PF00589">
    <property type="entry name" value="Phage_integrase"/>
    <property type="match status" value="1"/>
</dbReference>
<dbReference type="Gene3D" id="3.30.160.390">
    <property type="entry name" value="Integrase, DNA-binding domain"/>
    <property type="match status" value="1"/>
</dbReference>
<dbReference type="SUPFAM" id="SSF56349">
    <property type="entry name" value="DNA breaking-rejoining enzymes"/>
    <property type="match status" value="1"/>
</dbReference>
<dbReference type="RefSeq" id="WP_188799630.1">
    <property type="nucleotide sequence ID" value="NZ_BMIZ01000002.1"/>
</dbReference>
<evidence type="ECO:0000256" key="4">
    <source>
        <dbReference type="ARBA" id="ARBA00023172"/>
    </source>
</evidence>
<dbReference type="Proteomes" id="UP000663181">
    <property type="component" value="Chromosome"/>
</dbReference>
<name>A0ABX7GPR0_9GAMM</name>
<dbReference type="PANTHER" id="PTHR30629:SF2">
    <property type="entry name" value="PROPHAGE INTEGRASE INTS-RELATED"/>
    <property type="match status" value="1"/>
</dbReference>
<keyword evidence="2" id="KW-0229">DNA integration</keyword>
<evidence type="ECO:0000313" key="7">
    <source>
        <dbReference type="EMBL" id="QRN52382.1"/>
    </source>
</evidence>
<accession>A0ABX7GPR0</accession>
<dbReference type="PROSITE" id="PS51900">
    <property type="entry name" value="CB"/>
    <property type="match status" value="1"/>
</dbReference>
<dbReference type="InterPro" id="IPR011010">
    <property type="entry name" value="DNA_brk_join_enz"/>
</dbReference>
<protein>
    <submittedName>
        <fullName evidence="7">Integrase arm-type DNA-binding domain-containing protein</fullName>
    </submittedName>
</protein>
<keyword evidence="4" id="KW-0233">DNA recombination</keyword>
<dbReference type="Pfam" id="PF22022">
    <property type="entry name" value="Phage_int_M"/>
    <property type="match status" value="1"/>
</dbReference>
<evidence type="ECO:0000256" key="3">
    <source>
        <dbReference type="ARBA" id="ARBA00023125"/>
    </source>
</evidence>
<dbReference type="InterPro" id="IPR013762">
    <property type="entry name" value="Integrase-like_cat_sf"/>
</dbReference>
<dbReference type="CDD" id="cd00801">
    <property type="entry name" value="INT_P4_C"/>
    <property type="match status" value="1"/>
</dbReference>
<dbReference type="InterPro" id="IPR050808">
    <property type="entry name" value="Phage_Integrase"/>
</dbReference>
<sequence length="396" mass="44175">MARALNRLSARRVATVTEQGYHADGGGLYLQVTASGAKSWIFRYTRGGKTRDMGLGPVHTIGLAEARTEATEARRALVAGTDPLDARRAAQAERARIPTFAEAAAEYIDQHKSTWTNPKHADQWANTLATYADPFIGTKAVDQVDTADMLAILKPIWESKTETATRVRQRVETVLDAQYAQRHWDKRNPARWRGHLDKLLPKPSRVRKVEHFAALPYADMPAFMAKLRDDSGIAARALEFLIMTASRTNMVTKAVRSEIADDTWTIPAERMKMKKEHRIPLIGAAVALVDALPRISGSDYLFHGDRHKFKSHLSNGAMDALLERMGCAHITVHGFRSTFKDWATEQTDFANEVSEAALAHAVADKTEAAYRRGELMDKRRKLMEAWGAYLAQSPQA</sequence>
<proteinExistence type="inferred from homology"/>
<evidence type="ECO:0000259" key="6">
    <source>
        <dbReference type="PROSITE" id="PS51900"/>
    </source>
</evidence>
<dbReference type="Pfam" id="PF13356">
    <property type="entry name" value="Arm-DNA-bind_3"/>
    <property type="match status" value="1"/>
</dbReference>
<organism evidence="7 8">
    <name type="scientific">Dyella caseinilytica</name>
    <dbReference type="NCBI Taxonomy" id="1849581"/>
    <lineage>
        <taxon>Bacteria</taxon>
        <taxon>Pseudomonadati</taxon>
        <taxon>Pseudomonadota</taxon>
        <taxon>Gammaproteobacteria</taxon>
        <taxon>Lysobacterales</taxon>
        <taxon>Rhodanobacteraceae</taxon>
        <taxon>Dyella</taxon>
    </lineage>
</organism>
<gene>
    <name evidence="7" type="ORF">ISN74_12930</name>
</gene>
<dbReference type="InterPro" id="IPR053876">
    <property type="entry name" value="Phage_int_M"/>
</dbReference>
<feature type="domain" description="Core-binding (CB)" evidence="6">
    <location>
        <begin position="98"/>
        <end position="179"/>
    </location>
</feature>
<dbReference type="InterPro" id="IPR025166">
    <property type="entry name" value="Integrase_DNA_bind_dom"/>
</dbReference>
<dbReference type="PANTHER" id="PTHR30629">
    <property type="entry name" value="PROPHAGE INTEGRASE"/>
    <property type="match status" value="1"/>
</dbReference>
<evidence type="ECO:0000256" key="5">
    <source>
        <dbReference type="PROSITE-ProRule" id="PRU01248"/>
    </source>
</evidence>
<evidence type="ECO:0000256" key="1">
    <source>
        <dbReference type="ARBA" id="ARBA00008857"/>
    </source>
</evidence>
<dbReference type="InterPro" id="IPR010998">
    <property type="entry name" value="Integrase_recombinase_N"/>
</dbReference>
<dbReference type="Gene3D" id="1.10.150.130">
    <property type="match status" value="1"/>
</dbReference>
<keyword evidence="8" id="KW-1185">Reference proteome</keyword>
<dbReference type="InterPro" id="IPR038488">
    <property type="entry name" value="Integrase_DNA-bd_sf"/>
</dbReference>
<dbReference type="InterPro" id="IPR044068">
    <property type="entry name" value="CB"/>
</dbReference>
<dbReference type="InterPro" id="IPR002104">
    <property type="entry name" value="Integrase_catalytic"/>
</dbReference>
<dbReference type="GO" id="GO:0003677">
    <property type="term" value="F:DNA binding"/>
    <property type="evidence" value="ECO:0007669"/>
    <property type="project" value="UniProtKB-KW"/>
</dbReference>
<keyword evidence="3 5" id="KW-0238">DNA-binding</keyword>
<evidence type="ECO:0000313" key="8">
    <source>
        <dbReference type="Proteomes" id="UP000663181"/>
    </source>
</evidence>